<evidence type="ECO:0000313" key="2">
    <source>
        <dbReference type="Proteomes" id="UP001229251"/>
    </source>
</evidence>
<organism evidence="1 2">
    <name type="scientific">Facklamia hominis</name>
    <dbReference type="NCBI Taxonomy" id="178214"/>
    <lineage>
        <taxon>Bacteria</taxon>
        <taxon>Bacillati</taxon>
        <taxon>Bacillota</taxon>
        <taxon>Bacilli</taxon>
        <taxon>Lactobacillales</taxon>
        <taxon>Aerococcaceae</taxon>
        <taxon>Facklamia</taxon>
    </lineage>
</organism>
<dbReference type="Proteomes" id="UP001229251">
    <property type="component" value="Unassembled WGS sequence"/>
</dbReference>
<gene>
    <name evidence="1" type="ORF">QP433_04060</name>
</gene>
<accession>A0AAJ1Q5J5</accession>
<comment type="caution">
    <text evidence="1">The sequence shown here is derived from an EMBL/GenBank/DDBJ whole genome shotgun (WGS) entry which is preliminary data.</text>
</comment>
<dbReference type="RefSeq" id="WP_070609068.1">
    <property type="nucleotide sequence ID" value="NZ_JASOOE010000006.1"/>
</dbReference>
<proteinExistence type="predicted"/>
<sequence>MIYILNEIDRILSEKFEKTSVNNKDCFKVNDGTIFKVSFIEDFNGFVVEYAENDKNARNSLFEEGDLINCDLKIEEIIKMILNEIRTL</sequence>
<name>A0AAJ1Q5J5_9LACT</name>
<protein>
    <submittedName>
        <fullName evidence="1">Uncharacterized protein</fullName>
    </submittedName>
</protein>
<dbReference type="EMBL" id="JASOOE010000006">
    <property type="protein sequence ID" value="MDK7187149.1"/>
    <property type="molecule type" value="Genomic_DNA"/>
</dbReference>
<reference evidence="1" key="1">
    <citation type="submission" date="2023-05" db="EMBL/GenBank/DDBJ databases">
        <title>Cataloging the Phylogenetic Diversity of Human Bladder Bacteria.</title>
        <authorList>
            <person name="Du J."/>
        </authorList>
    </citation>
    <scope>NUCLEOTIDE SEQUENCE</scope>
    <source>
        <strain evidence="1">UMB1231</strain>
    </source>
</reference>
<evidence type="ECO:0000313" key="1">
    <source>
        <dbReference type="EMBL" id="MDK7187149.1"/>
    </source>
</evidence>
<dbReference type="AlphaFoldDB" id="A0AAJ1Q5J5"/>